<feature type="domain" description="Methionyl/Valyl/Leucyl/Isoleucyl-tRNA synthetase anticodon-binding" evidence="14">
    <location>
        <begin position="618"/>
        <end position="760"/>
    </location>
</feature>
<dbReference type="RefSeq" id="WP_309943428.1">
    <property type="nucleotide sequence ID" value="NZ_AP025305.1"/>
</dbReference>
<keyword evidence="8 12" id="KW-0175">Coiled coil</keyword>
<gene>
    <name evidence="12" type="primary">valS</name>
    <name evidence="16" type="ORF">HNQ88_005156</name>
</gene>
<evidence type="ECO:0000256" key="7">
    <source>
        <dbReference type="ARBA" id="ARBA00022917"/>
    </source>
</evidence>
<evidence type="ECO:0000256" key="10">
    <source>
        <dbReference type="ARBA" id="ARBA00047552"/>
    </source>
</evidence>
<dbReference type="Gene3D" id="1.10.730.10">
    <property type="entry name" value="Isoleucyl-tRNA Synthetase, Domain 1"/>
    <property type="match status" value="1"/>
</dbReference>
<dbReference type="InterPro" id="IPR013155">
    <property type="entry name" value="M/V/L/I-tRNA-synth_anticd-bd"/>
</dbReference>
<keyword evidence="4 12" id="KW-0436">Ligase</keyword>
<name>A0AAE3XU92_9BACT</name>
<dbReference type="SUPFAM" id="SSF50677">
    <property type="entry name" value="ValRS/IleRS/LeuRS editing domain"/>
    <property type="match status" value="1"/>
</dbReference>
<keyword evidence="6 12" id="KW-0067">ATP-binding</keyword>
<dbReference type="HAMAP" id="MF_02004">
    <property type="entry name" value="Val_tRNA_synth_type1"/>
    <property type="match status" value="1"/>
</dbReference>
<evidence type="ECO:0000259" key="15">
    <source>
        <dbReference type="Pfam" id="PF10458"/>
    </source>
</evidence>
<dbReference type="FunFam" id="3.90.740.10:FF:000010">
    <property type="entry name" value="Valine--tRNA ligase"/>
    <property type="match status" value="1"/>
</dbReference>
<keyword evidence="9 12" id="KW-0030">Aminoacyl-tRNA synthetase</keyword>
<dbReference type="InterPro" id="IPR009008">
    <property type="entry name" value="Val/Leu/Ile-tRNA-synth_edit"/>
</dbReference>
<comment type="catalytic activity">
    <reaction evidence="10 12">
        <text>tRNA(Val) + L-valine + ATP = L-valyl-tRNA(Val) + AMP + diphosphate</text>
        <dbReference type="Rhea" id="RHEA:10704"/>
        <dbReference type="Rhea" id="RHEA-COMP:9672"/>
        <dbReference type="Rhea" id="RHEA-COMP:9708"/>
        <dbReference type="ChEBI" id="CHEBI:30616"/>
        <dbReference type="ChEBI" id="CHEBI:33019"/>
        <dbReference type="ChEBI" id="CHEBI:57762"/>
        <dbReference type="ChEBI" id="CHEBI:78442"/>
        <dbReference type="ChEBI" id="CHEBI:78537"/>
        <dbReference type="ChEBI" id="CHEBI:456215"/>
        <dbReference type="EC" id="6.1.1.9"/>
    </reaction>
</comment>
<evidence type="ECO:0000313" key="17">
    <source>
        <dbReference type="Proteomes" id="UP001185092"/>
    </source>
</evidence>
<dbReference type="InterPro" id="IPR033705">
    <property type="entry name" value="Anticodon_Ia_Val"/>
</dbReference>
<protein>
    <recommendedName>
        <fullName evidence="12">Valine--tRNA ligase</fullName>
        <ecNumber evidence="12">6.1.1.9</ecNumber>
    </recommendedName>
    <alternativeName>
        <fullName evidence="12">Valyl-tRNA synthetase</fullName>
        <shortName evidence="12">ValRS</shortName>
    </alternativeName>
</protein>
<comment type="caution">
    <text evidence="16">The sequence shown here is derived from an EMBL/GenBank/DDBJ whole genome shotgun (WGS) entry which is preliminary data.</text>
</comment>
<dbReference type="PANTHER" id="PTHR11946:SF109">
    <property type="entry name" value="VALINE--TRNA LIGASE"/>
    <property type="match status" value="1"/>
</dbReference>
<feature type="domain" description="Valyl-tRNA synthetase tRNA-binding arm" evidence="15">
    <location>
        <begin position="814"/>
        <end position="878"/>
    </location>
</feature>
<keyword evidence="7 12" id="KW-0648">Protein biosynthesis</keyword>
<comment type="subunit">
    <text evidence="2 12">Monomer.</text>
</comment>
<dbReference type="Gene3D" id="1.10.287.380">
    <property type="entry name" value="Valyl-tRNA synthetase, C-terminal domain"/>
    <property type="match status" value="1"/>
</dbReference>
<dbReference type="InterPro" id="IPR037118">
    <property type="entry name" value="Val-tRNA_synth_C_sf"/>
</dbReference>
<dbReference type="SUPFAM" id="SSF52374">
    <property type="entry name" value="Nucleotidylyl transferase"/>
    <property type="match status" value="1"/>
</dbReference>
<dbReference type="NCBIfam" id="NF004349">
    <property type="entry name" value="PRK05729.1"/>
    <property type="match status" value="1"/>
</dbReference>
<dbReference type="InterPro" id="IPR002300">
    <property type="entry name" value="aa-tRNA-synth_Ia"/>
</dbReference>
<dbReference type="PRINTS" id="PR00986">
    <property type="entry name" value="TRNASYNTHVAL"/>
</dbReference>
<dbReference type="Pfam" id="PF00133">
    <property type="entry name" value="tRNA-synt_1"/>
    <property type="match status" value="1"/>
</dbReference>
<dbReference type="PROSITE" id="PS00178">
    <property type="entry name" value="AA_TRNA_LIGASE_I"/>
    <property type="match status" value="1"/>
</dbReference>
<proteinExistence type="inferred from homology"/>
<evidence type="ECO:0000256" key="8">
    <source>
        <dbReference type="ARBA" id="ARBA00023054"/>
    </source>
</evidence>
<dbReference type="SUPFAM" id="SSF46589">
    <property type="entry name" value="tRNA-binding arm"/>
    <property type="match status" value="1"/>
</dbReference>
<feature type="binding site" evidence="12">
    <location>
        <position position="532"/>
    </location>
    <ligand>
        <name>ATP</name>
        <dbReference type="ChEBI" id="CHEBI:30616"/>
    </ligand>
</feature>
<comment type="domain">
    <text evidence="12">ValRS has two distinct active sites: one for aminoacylation and one for editing. The misactivated threonine is translocated from the active site to the editing site.</text>
</comment>
<sequence>MSLSTKYSPQEVESKWYQHWLDQGFFHSEPNEKKSYTIVIPPPNVTGVLHMGHMLNNTIQDVLIRRARMQGFNACWVPGTDHASIATESKVVARLASQGIKKSDLTREEFLKHAFEWKDEHGGIILKQLKRLGASCDWDRTTFTMDPYYSSQVVNTFVDLYNKGKIYRGVRMVNWDPEAKTALSDEEVNHSEENSKLYHVRYQVEGEDEFVTIATTRPETILGDTAICINPNDERYTHLKGKKAIVPLVGRVIPIIFDEYVDMEFGTGCLKVTPAHDINDYELGIKHNLEVVEILDDAGRLSEAAQLYIGEDRFAVRKKIEKDLDAASNLVEVEDYKNKVGRSERTNAVIEPKISTQWFCKMKELAQPALENVMNDTIQFFPENAKNTYRHWMENIKDWCVSRQLWWGHRIPAFYYGTGNDDFVVANTVEEALELAKAKSGNADLQASDLRQDEDVLDTWFSSWLWPMSVFQTEEEVDYYYPTKTIVTGPDIMFFWVARMIMAGYEYKGEKPFDNVYFTGLIRDKQRRKMSKSLGNSPDALKLIDDYGADGVRSGLLLTSAAGNDLLFQDEEREGKTIYPQCEQGRNFANKIWNAFRLVKQWKVDSSLLSDKNATAVKWFDAKFNATLVEVNDHFDKYRISDALLSTYKLVWDDFCSWYLEMIKPGFEQPIDQATYDATIEFLERLMKLLHPFMPFISEEVWNNIKERSAEDCITISEWPEVKDIDQGVLTLGANAFDVISNVRNIRNQKQISPKEELSLSIKADKAGYELFEDVIVKLANLSSIAYVTEKVENAVSFLIKADECFVPLEGMIDVEKELANLEEELKYTKGFLISVTKKLSNERFVNNAPEKVVVMEKKKQADAEAKIKTLEEAIVALKG</sequence>
<dbReference type="GO" id="GO:0002161">
    <property type="term" value="F:aminoacyl-tRNA deacylase activity"/>
    <property type="evidence" value="ECO:0007669"/>
    <property type="project" value="InterPro"/>
</dbReference>
<accession>A0AAE3XU92</accession>
<dbReference type="GO" id="GO:0005524">
    <property type="term" value="F:ATP binding"/>
    <property type="evidence" value="ECO:0007669"/>
    <property type="project" value="UniProtKB-UniRule"/>
</dbReference>
<evidence type="ECO:0000256" key="5">
    <source>
        <dbReference type="ARBA" id="ARBA00022741"/>
    </source>
</evidence>
<evidence type="ECO:0000259" key="13">
    <source>
        <dbReference type="Pfam" id="PF00133"/>
    </source>
</evidence>
<dbReference type="CDD" id="cd00817">
    <property type="entry name" value="ValRS_core"/>
    <property type="match status" value="1"/>
</dbReference>
<dbReference type="PANTHER" id="PTHR11946">
    <property type="entry name" value="VALYL-TRNA SYNTHETASES"/>
    <property type="match status" value="1"/>
</dbReference>
<dbReference type="InterPro" id="IPR014729">
    <property type="entry name" value="Rossmann-like_a/b/a_fold"/>
</dbReference>
<dbReference type="InterPro" id="IPR001412">
    <property type="entry name" value="aa-tRNA-synth_I_CS"/>
</dbReference>
<evidence type="ECO:0000256" key="11">
    <source>
        <dbReference type="ARBA" id="ARBA00060830"/>
    </source>
</evidence>
<comment type="similarity">
    <text evidence="11 12">Belongs to the class-I aminoacyl-tRNA synthetase family. ValS type 1 subfamily.</text>
</comment>
<dbReference type="Pfam" id="PF10458">
    <property type="entry name" value="Val_tRNA-synt_C"/>
    <property type="match status" value="1"/>
</dbReference>
<organism evidence="16 17">
    <name type="scientific">Aureibacter tunicatorum</name>
    <dbReference type="NCBI Taxonomy" id="866807"/>
    <lineage>
        <taxon>Bacteria</taxon>
        <taxon>Pseudomonadati</taxon>
        <taxon>Bacteroidota</taxon>
        <taxon>Cytophagia</taxon>
        <taxon>Cytophagales</taxon>
        <taxon>Persicobacteraceae</taxon>
        <taxon>Aureibacter</taxon>
    </lineage>
</organism>
<dbReference type="FunFam" id="1.10.287.380:FF:000001">
    <property type="entry name" value="Valine--tRNA ligase"/>
    <property type="match status" value="1"/>
</dbReference>
<dbReference type="FunFam" id="3.40.50.620:FF:000032">
    <property type="entry name" value="Valine--tRNA ligase"/>
    <property type="match status" value="1"/>
</dbReference>
<comment type="domain">
    <text evidence="12">The C-terminal coiled-coil domain is crucial for aminoacylation activity.</text>
</comment>
<feature type="short sequence motif" description="'HIGH' region" evidence="12">
    <location>
        <begin position="43"/>
        <end position="53"/>
    </location>
</feature>
<evidence type="ECO:0000256" key="1">
    <source>
        <dbReference type="ARBA" id="ARBA00004496"/>
    </source>
</evidence>
<dbReference type="SUPFAM" id="SSF47323">
    <property type="entry name" value="Anticodon-binding domain of a subclass of class I aminoacyl-tRNA synthetases"/>
    <property type="match status" value="1"/>
</dbReference>
<evidence type="ECO:0000259" key="14">
    <source>
        <dbReference type="Pfam" id="PF08264"/>
    </source>
</evidence>
<dbReference type="InterPro" id="IPR010978">
    <property type="entry name" value="tRNA-bd_arm"/>
</dbReference>
<dbReference type="CDD" id="cd07962">
    <property type="entry name" value="Anticodon_Ia_Val"/>
    <property type="match status" value="1"/>
</dbReference>
<dbReference type="InterPro" id="IPR002303">
    <property type="entry name" value="Valyl-tRNA_ligase"/>
</dbReference>
<dbReference type="Pfam" id="PF08264">
    <property type="entry name" value="Anticodon_1"/>
    <property type="match status" value="1"/>
</dbReference>
<comment type="subcellular location">
    <subcellularLocation>
        <location evidence="1 12">Cytoplasm</location>
    </subcellularLocation>
</comment>
<dbReference type="NCBIfam" id="TIGR00422">
    <property type="entry name" value="valS"/>
    <property type="match status" value="1"/>
</dbReference>
<feature type="short sequence motif" description="'KMSKS' region" evidence="12">
    <location>
        <begin position="529"/>
        <end position="533"/>
    </location>
</feature>
<keyword evidence="17" id="KW-1185">Reference proteome</keyword>
<dbReference type="InterPro" id="IPR019499">
    <property type="entry name" value="Val-tRNA_synth_tRNA-bd"/>
</dbReference>
<dbReference type="AlphaFoldDB" id="A0AAE3XU92"/>
<evidence type="ECO:0000256" key="2">
    <source>
        <dbReference type="ARBA" id="ARBA00011245"/>
    </source>
</evidence>
<keyword evidence="3 12" id="KW-0963">Cytoplasm</keyword>
<evidence type="ECO:0000256" key="9">
    <source>
        <dbReference type="ARBA" id="ARBA00023146"/>
    </source>
</evidence>
<dbReference type="GO" id="GO:0005829">
    <property type="term" value="C:cytosol"/>
    <property type="evidence" value="ECO:0007669"/>
    <property type="project" value="TreeGrafter"/>
</dbReference>
<dbReference type="EC" id="6.1.1.9" evidence="12"/>
<dbReference type="EMBL" id="JAVDQD010000017">
    <property type="protein sequence ID" value="MDR6242069.1"/>
    <property type="molecule type" value="Genomic_DNA"/>
</dbReference>
<reference evidence="16" key="1">
    <citation type="submission" date="2023-07" db="EMBL/GenBank/DDBJ databases">
        <title>Genomic Encyclopedia of Type Strains, Phase IV (KMG-IV): sequencing the most valuable type-strain genomes for metagenomic binning, comparative biology and taxonomic classification.</title>
        <authorList>
            <person name="Goeker M."/>
        </authorList>
    </citation>
    <scope>NUCLEOTIDE SEQUENCE</scope>
    <source>
        <strain evidence="16">DSM 26174</strain>
    </source>
</reference>
<dbReference type="InterPro" id="IPR009080">
    <property type="entry name" value="tRNAsynth_Ia_anticodon-bd"/>
</dbReference>
<dbReference type="Proteomes" id="UP001185092">
    <property type="component" value="Unassembled WGS sequence"/>
</dbReference>
<keyword evidence="5 12" id="KW-0547">Nucleotide-binding</keyword>
<evidence type="ECO:0000256" key="12">
    <source>
        <dbReference type="HAMAP-Rule" id="MF_02004"/>
    </source>
</evidence>
<dbReference type="Gene3D" id="3.40.50.620">
    <property type="entry name" value="HUPs"/>
    <property type="match status" value="2"/>
</dbReference>
<dbReference type="GO" id="GO:0004832">
    <property type="term" value="F:valine-tRNA ligase activity"/>
    <property type="evidence" value="ECO:0007669"/>
    <property type="project" value="UniProtKB-UniRule"/>
</dbReference>
<feature type="domain" description="Aminoacyl-tRNA synthetase class Ia" evidence="13">
    <location>
        <begin position="15"/>
        <end position="565"/>
    </location>
</feature>
<evidence type="ECO:0000256" key="3">
    <source>
        <dbReference type="ARBA" id="ARBA00022490"/>
    </source>
</evidence>
<evidence type="ECO:0000256" key="4">
    <source>
        <dbReference type="ARBA" id="ARBA00022598"/>
    </source>
</evidence>
<dbReference type="GO" id="GO:0006438">
    <property type="term" value="P:valyl-tRNA aminoacylation"/>
    <property type="evidence" value="ECO:0007669"/>
    <property type="project" value="UniProtKB-UniRule"/>
</dbReference>
<comment type="function">
    <text evidence="12">Catalyzes the attachment of valine to tRNA(Val). As ValRS can inadvertently accommodate and process structurally similar amino acids such as threonine, to avoid such errors, it has a 'posttransfer' editing activity that hydrolyzes mischarged Thr-tRNA(Val) in a tRNA-dependent manner.</text>
</comment>
<evidence type="ECO:0000313" key="16">
    <source>
        <dbReference type="EMBL" id="MDR6242069.1"/>
    </source>
</evidence>
<evidence type="ECO:0000256" key="6">
    <source>
        <dbReference type="ARBA" id="ARBA00022840"/>
    </source>
</evidence>